<accession>X0YRY6</accession>
<dbReference type="SUPFAM" id="SSF48452">
    <property type="entry name" value="TPR-like"/>
    <property type="match status" value="1"/>
</dbReference>
<proteinExistence type="predicted"/>
<evidence type="ECO:0008006" key="2">
    <source>
        <dbReference type="Google" id="ProtNLM"/>
    </source>
</evidence>
<sequence>PLGPIRGEELLAGSQQLSTRSGIVVSFTAGLVSLLVADEEAVTLFESTLRLHDELELPESEVLHLFLAKALALDGTVAAYERALPEFMAAIEINPEYARPYIGVAGWHYLKGADQLDTESLLDAVDLYAQAMAAPTRPPAPIIEAKAHLGQGNAYLVLAQFDDIDFAQTAKREYQAVAELESACRGGLAWWDPRAWGPWKSHFESHPDYCPQLSKIVDIAEESRLFLDDFEAG</sequence>
<comment type="caution">
    <text evidence="1">The sequence shown here is derived from an EMBL/GenBank/DDBJ whole genome shotgun (WGS) entry which is preliminary data.</text>
</comment>
<dbReference type="AlphaFoldDB" id="X0YRY6"/>
<organism evidence="1">
    <name type="scientific">marine sediment metagenome</name>
    <dbReference type="NCBI Taxonomy" id="412755"/>
    <lineage>
        <taxon>unclassified sequences</taxon>
        <taxon>metagenomes</taxon>
        <taxon>ecological metagenomes</taxon>
    </lineage>
</organism>
<gene>
    <name evidence="1" type="ORF">S01H1_77469</name>
</gene>
<dbReference type="EMBL" id="BARS01052067">
    <property type="protein sequence ID" value="GAG51163.1"/>
    <property type="molecule type" value="Genomic_DNA"/>
</dbReference>
<protein>
    <recommendedName>
        <fullName evidence="2">Tetratricopeptide repeat protein</fullName>
    </recommendedName>
</protein>
<feature type="non-terminal residue" evidence="1">
    <location>
        <position position="1"/>
    </location>
</feature>
<evidence type="ECO:0000313" key="1">
    <source>
        <dbReference type="EMBL" id="GAG51163.1"/>
    </source>
</evidence>
<feature type="non-terminal residue" evidence="1">
    <location>
        <position position="233"/>
    </location>
</feature>
<name>X0YRY6_9ZZZZ</name>
<reference evidence="1" key="1">
    <citation type="journal article" date="2014" name="Front. Microbiol.">
        <title>High frequency of phylogenetically diverse reductive dehalogenase-homologous genes in deep subseafloor sedimentary metagenomes.</title>
        <authorList>
            <person name="Kawai M."/>
            <person name="Futagami T."/>
            <person name="Toyoda A."/>
            <person name="Takaki Y."/>
            <person name="Nishi S."/>
            <person name="Hori S."/>
            <person name="Arai W."/>
            <person name="Tsubouchi T."/>
            <person name="Morono Y."/>
            <person name="Uchiyama I."/>
            <person name="Ito T."/>
            <person name="Fujiyama A."/>
            <person name="Inagaki F."/>
            <person name="Takami H."/>
        </authorList>
    </citation>
    <scope>NUCLEOTIDE SEQUENCE</scope>
    <source>
        <strain evidence="1">Expedition CK06-06</strain>
    </source>
</reference>
<dbReference type="InterPro" id="IPR011990">
    <property type="entry name" value="TPR-like_helical_dom_sf"/>
</dbReference>
<dbReference type="Gene3D" id="1.25.40.10">
    <property type="entry name" value="Tetratricopeptide repeat domain"/>
    <property type="match status" value="1"/>
</dbReference>